<organism evidence="6 7">
    <name type="scientific">Longispora fulva</name>
    <dbReference type="NCBI Taxonomy" id="619741"/>
    <lineage>
        <taxon>Bacteria</taxon>
        <taxon>Bacillati</taxon>
        <taxon>Actinomycetota</taxon>
        <taxon>Actinomycetes</taxon>
        <taxon>Micromonosporales</taxon>
        <taxon>Micromonosporaceae</taxon>
        <taxon>Longispora</taxon>
    </lineage>
</organism>
<dbReference type="Proteomes" id="UP000622552">
    <property type="component" value="Unassembled WGS sequence"/>
</dbReference>
<dbReference type="GO" id="GO:0004824">
    <property type="term" value="F:lysine-tRNA ligase activity"/>
    <property type="evidence" value="ECO:0007669"/>
    <property type="project" value="InterPro"/>
</dbReference>
<evidence type="ECO:0000313" key="7">
    <source>
        <dbReference type="Proteomes" id="UP000622552"/>
    </source>
</evidence>
<keyword evidence="7" id="KW-1185">Reference proteome</keyword>
<gene>
    <name evidence="6" type="ORF">IW245_001985</name>
</gene>
<dbReference type="RefSeq" id="WP_233472405.1">
    <property type="nucleotide sequence ID" value="NZ_BONS01000002.1"/>
</dbReference>
<dbReference type="SUPFAM" id="SSF52374">
    <property type="entry name" value="Nucleotidylyl transferase"/>
    <property type="match status" value="1"/>
</dbReference>
<reference evidence="6" key="1">
    <citation type="submission" date="2020-11" db="EMBL/GenBank/DDBJ databases">
        <title>Sequencing the genomes of 1000 actinobacteria strains.</title>
        <authorList>
            <person name="Klenk H.-P."/>
        </authorList>
    </citation>
    <scope>NUCLEOTIDE SEQUENCE</scope>
    <source>
        <strain evidence="6">DSM 45356</strain>
    </source>
</reference>
<sequence>MQRFSAHARSGVAVADEFGRVQRCGAELGAAAGVAPHDSEGDWVSRFADEVIAEAAQRGVAGPIVCASGLSPSGPVHLGNLREVMIPHLVADEIKRPVPAPSVVD</sequence>
<dbReference type="InterPro" id="IPR014729">
    <property type="entry name" value="Rossmann-like_a/b/a_fold"/>
</dbReference>
<dbReference type="InterPro" id="IPR001412">
    <property type="entry name" value="aa-tRNA-synth_I_CS"/>
</dbReference>
<name>A0A8J7GDR7_9ACTN</name>
<protein>
    <recommendedName>
        <fullName evidence="8">Lysine--tRNA ligase</fullName>
    </recommendedName>
</protein>
<accession>A0A8J7GDR7</accession>
<dbReference type="GO" id="GO:0005524">
    <property type="term" value="F:ATP binding"/>
    <property type="evidence" value="ECO:0007669"/>
    <property type="project" value="UniProtKB-KW"/>
</dbReference>
<dbReference type="AlphaFoldDB" id="A0A8J7GDR7"/>
<keyword evidence="3" id="KW-0547">Nucleotide-binding</keyword>
<dbReference type="PANTHER" id="PTHR37940">
    <property type="entry name" value="LYSINE--TRNA LIGASE"/>
    <property type="match status" value="1"/>
</dbReference>
<keyword evidence="2" id="KW-0436">Ligase</keyword>
<dbReference type="GO" id="GO:0006430">
    <property type="term" value="P:lysyl-tRNA aminoacylation"/>
    <property type="evidence" value="ECO:0007669"/>
    <property type="project" value="InterPro"/>
</dbReference>
<dbReference type="Gene3D" id="3.40.50.620">
    <property type="entry name" value="HUPs"/>
    <property type="match status" value="1"/>
</dbReference>
<dbReference type="Pfam" id="PF01921">
    <property type="entry name" value="tRNA-synt_1f"/>
    <property type="match status" value="1"/>
</dbReference>
<keyword evidence="1" id="KW-0963">Cytoplasm</keyword>
<dbReference type="EMBL" id="JADOUF010000001">
    <property type="protein sequence ID" value="MBG6135791.1"/>
    <property type="molecule type" value="Genomic_DNA"/>
</dbReference>
<evidence type="ECO:0000313" key="6">
    <source>
        <dbReference type="EMBL" id="MBG6135791.1"/>
    </source>
</evidence>
<proteinExistence type="predicted"/>
<dbReference type="InterPro" id="IPR002904">
    <property type="entry name" value="Lys-tRNA-ligase"/>
</dbReference>
<evidence type="ECO:0008006" key="8">
    <source>
        <dbReference type="Google" id="ProtNLM"/>
    </source>
</evidence>
<dbReference type="GO" id="GO:0005737">
    <property type="term" value="C:cytoplasm"/>
    <property type="evidence" value="ECO:0007669"/>
    <property type="project" value="InterPro"/>
</dbReference>
<evidence type="ECO:0000256" key="4">
    <source>
        <dbReference type="ARBA" id="ARBA00022840"/>
    </source>
</evidence>
<evidence type="ECO:0000256" key="1">
    <source>
        <dbReference type="ARBA" id="ARBA00022490"/>
    </source>
</evidence>
<dbReference type="PANTHER" id="PTHR37940:SF1">
    <property type="entry name" value="LYSINE--TRNA LIGASE"/>
    <property type="match status" value="1"/>
</dbReference>
<keyword evidence="5" id="KW-0030">Aminoacyl-tRNA synthetase</keyword>
<keyword evidence="4" id="KW-0067">ATP-binding</keyword>
<dbReference type="PROSITE" id="PS00178">
    <property type="entry name" value="AA_TRNA_LIGASE_I"/>
    <property type="match status" value="1"/>
</dbReference>
<comment type="caution">
    <text evidence="6">The sequence shown here is derived from an EMBL/GenBank/DDBJ whole genome shotgun (WGS) entry which is preliminary data.</text>
</comment>
<evidence type="ECO:0000256" key="2">
    <source>
        <dbReference type="ARBA" id="ARBA00022598"/>
    </source>
</evidence>
<evidence type="ECO:0000256" key="3">
    <source>
        <dbReference type="ARBA" id="ARBA00022741"/>
    </source>
</evidence>
<evidence type="ECO:0000256" key="5">
    <source>
        <dbReference type="ARBA" id="ARBA00023146"/>
    </source>
</evidence>